<sequence length="323" mass="34378">MPLYPSLEQMKVSSLLESQGVGGGGVGSGVGGGGAGGYMTPWEPPYDDASVAMQPVQSHADLLRSMGYEAGSFYFNNLGELVPTNPAAAFKNDDFSQPGAATDCASNSMAICPVPPSGTLALFQHHDIFDKIEIKAGIRLVTLCKNDNGKVGIQLKDIEKGIFVSFVEAGSPAALAGVRFGDQVLEINNILVAGYTGSKAMDLLKNSSPNNIRLAIRDRPFERVVTVHKDGIGTVGVEIRHGLIKAIVKDSSAARNGLLTNHHIIEVNGKNVVGLKDKALTQIIDECTGALKFTIIPKSFYEKLTKNLSTGQLRVQMDRSLPI</sequence>
<dbReference type="GO" id="GO:0005737">
    <property type="term" value="C:cytoplasm"/>
    <property type="evidence" value="ECO:0007669"/>
    <property type="project" value="TreeGrafter"/>
</dbReference>
<dbReference type="WBParaSite" id="TREG1_124860.1">
    <property type="protein sequence ID" value="TREG1_124860.1"/>
    <property type="gene ID" value="TREG1_124860"/>
</dbReference>
<reference evidence="3" key="1">
    <citation type="submission" date="2022-06" db="EMBL/GenBank/DDBJ databases">
        <authorList>
            <person name="Berger JAMES D."/>
            <person name="Berger JAMES D."/>
        </authorList>
    </citation>
    <scope>NUCLEOTIDE SEQUENCE [LARGE SCALE GENOMIC DNA]</scope>
</reference>
<name>A0AA85J1U3_TRIRE</name>
<dbReference type="SUPFAM" id="SSF50156">
    <property type="entry name" value="PDZ domain-like"/>
    <property type="match status" value="2"/>
</dbReference>
<keyword evidence="3" id="KW-1185">Reference proteome</keyword>
<dbReference type="GO" id="GO:0005886">
    <property type="term" value="C:plasma membrane"/>
    <property type="evidence" value="ECO:0007669"/>
    <property type="project" value="TreeGrafter"/>
</dbReference>
<dbReference type="InterPro" id="IPR051230">
    <property type="entry name" value="APP-Binding"/>
</dbReference>
<feature type="domain" description="PDZ" evidence="2">
    <location>
        <begin position="140"/>
        <end position="219"/>
    </location>
</feature>
<dbReference type="Pfam" id="PF00595">
    <property type="entry name" value="PDZ"/>
    <property type="match status" value="2"/>
</dbReference>
<protein>
    <recommendedName>
        <fullName evidence="2">PDZ domain-containing protein</fullName>
    </recommendedName>
</protein>
<dbReference type="Proteomes" id="UP000050795">
    <property type="component" value="Unassembled WGS sequence"/>
</dbReference>
<dbReference type="SMART" id="SM00228">
    <property type="entry name" value="PDZ"/>
    <property type="match status" value="2"/>
</dbReference>
<dbReference type="PROSITE" id="PS50106">
    <property type="entry name" value="PDZ"/>
    <property type="match status" value="2"/>
</dbReference>
<evidence type="ECO:0000313" key="3">
    <source>
        <dbReference type="Proteomes" id="UP000050795"/>
    </source>
</evidence>
<dbReference type="InterPro" id="IPR001478">
    <property type="entry name" value="PDZ"/>
</dbReference>
<evidence type="ECO:0000256" key="1">
    <source>
        <dbReference type="ARBA" id="ARBA00022737"/>
    </source>
</evidence>
<proteinExistence type="predicted"/>
<dbReference type="CDD" id="cd06721">
    <property type="entry name" value="PDZ1_syntenin-like"/>
    <property type="match status" value="1"/>
</dbReference>
<dbReference type="Gene3D" id="2.30.42.10">
    <property type="match status" value="2"/>
</dbReference>
<dbReference type="AlphaFoldDB" id="A0AA85J1U3"/>
<evidence type="ECO:0000313" key="4">
    <source>
        <dbReference type="WBParaSite" id="TREG1_124860.1"/>
    </source>
</evidence>
<organism evidence="3 4">
    <name type="scientific">Trichobilharzia regenti</name>
    <name type="common">Nasal bird schistosome</name>
    <dbReference type="NCBI Taxonomy" id="157069"/>
    <lineage>
        <taxon>Eukaryota</taxon>
        <taxon>Metazoa</taxon>
        <taxon>Spiralia</taxon>
        <taxon>Lophotrochozoa</taxon>
        <taxon>Platyhelminthes</taxon>
        <taxon>Trematoda</taxon>
        <taxon>Digenea</taxon>
        <taxon>Strigeidida</taxon>
        <taxon>Schistosomatoidea</taxon>
        <taxon>Schistosomatidae</taxon>
        <taxon>Trichobilharzia</taxon>
    </lineage>
</organism>
<dbReference type="PANTHER" id="PTHR12345">
    <property type="entry name" value="SYNTENIN RELATED"/>
    <property type="match status" value="1"/>
</dbReference>
<dbReference type="InterPro" id="IPR036034">
    <property type="entry name" value="PDZ_sf"/>
</dbReference>
<dbReference type="PANTHER" id="PTHR12345:SF3">
    <property type="entry name" value="PDZ DOMAIN-CONTAINING PROTEIN"/>
    <property type="match status" value="1"/>
</dbReference>
<keyword evidence="1" id="KW-0677">Repeat</keyword>
<feature type="domain" description="PDZ" evidence="2">
    <location>
        <begin position="224"/>
        <end position="299"/>
    </location>
</feature>
<reference evidence="4" key="2">
    <citation type="submission" date="2023-11" db="UniProtKB">
        <authorList>
            <consortium name="WormBaseParasite"/>
        </authorList>
    </citation>
    <scope>IDENTIFICATION</scope>
</reference>
<evidence type="ECO:0000259" key="2">
    <source>
        <dbReference type="PROSITE" id="PS50106"/>
    </source>
</evidence>
<accession>A0AA85J1U3</accession>